<evidence type="ECO:0000313" key="9">
    <source>
        <dbReference type="EMBL" id="SCU86310.1"/>
    </source>
</evidence>
<keyword evidence="5 7" id="KW-0464">Manganese</keyword>
<dbReference type="Pfam" id="PF01937">
    <property type="entry name" value="ARMT1-like_dom"/>
    <property type="match status" value="1"/>
</dbReference>
<dbReference type="EC" id="3.1.3.-" evidence="7"/>
<sequence length="461" mass="52258">MAQLPEVFKNNDKDTFGAYTAHVRWPIIVTNAIDDLETELKSLDATSQHYRDGETIKKGLVALKSEIQNDEEIRPFSARETQFAQVPGSFNEVISAAPQTWLTGGWLFCEVYLYRRMNVLFQAFNSWREFDIFNRLKQSTFHSSLFGVVELAIRYKNLKTQLNGADQEMLEILFKEFVEISLWGNATDLSLLTNATLEDIKSIQGAEARKASESKIIVNDTAVAWKHLLGASNKRVDFVLDNSGFEVYADLMLALFLLDTGVTELCNFHAKDIPYMVSDCRIRDFHELLDDLKSPTFFDLTSLGSNAKAAREGLDFLVRSIESYVDAGKIVFTQDSFWSLDLDYWNLDASETKYHGAEIHKDFLKSDLVIFKGDLNYRKLTGDRNWPRTTAWSTAIGPLAKNGIKSLSLRTCKADVVVDLPPGCDEKLCQVWKTEKPSEPSSWWSSSGKYAVICFCDGQQK</sequence>
<evidence type="ECO:0000256" key="6">
    <source>
        <dbReference type="ARBA" id="ARBA00048809"/>
    </source>
</evidence>
<keyword evidence="10" id="KW-1185">Reference proteome</keyword>
<evidence type="ECO:0000256" key="1">
    <source>
        <dbReference type="ARBA" id="ARBA00001326"/>
    </source>
</evidence>
<dbReference type="GO" id="GO:0097023">
    <property type="term" value="F:fructose 6-phosphate aldolase activity"/>
    <property type="evidence" value="ECO:0007669"/>
    <property type="project" value="RHEA"/>
</dbReference>
<comment type="cofactor">
    <cofactor evidence="7">
        <name>Mn(2+)</name>
        <dbReference type="ChEBI" id="CHEBI:29035"/>
    </cofactor>
    <cofactor evidence="7">
        <name>Ni(2+)</name>
        <dbReference type="ChEBI" id="CHEBI:49786"/>
    </cofactor>
</comment>
<evidence type="ECO:0000256" key="4">
    <source>
        <dbReference type="ARBA" id="ARBA00022801"/>
    </source>
</evidence>
<organism evidence="9 10">
    <name type="scientific">Lachancea mirantina</name>
    <dbReference type="NCBI Taxonomy" id="1230905"/>
    <lineage>
        <taxon>Eukaryota</taxon>
        <taxon>Fungi</taxon>
        <taxon>Dikarya</taxon>
        <taxon>Ascomycota</taxon>
        <taxon>Saccharomycotina</taxon>
        <taxon>Saccharomycetes</taxon>
        <taxon>Saccharomycetales</taxon>
        <taxon>Saccharomycetaceae</taxon>
        <taxon>Lachancea</taxon>
    </lineage>
</organism>
<dbReference type="GO" id="GO:0103026">
    <property type="term" value="F:fructose-1-phosphatase activity"/>
    <property type="evidence" value="ECO:0007669"/>
    <property type="project" value="RHEA"/>
</dbReference>
<dbReference type="SUPFAM" id="SSF111321">
    <property type="entry name" value="AF1104-like"/>
    <property type="match status" value="1"/>
</dbReference>
<dbReference type="Gene3D" id="3.40.50.10880">
    <property type="entry name" value="Uncharacterised protein PF01937, DUF89, domain 3"/>
    <property type="match status" value="1"/>
</dbReference>
<feature type="domain" description="Damage-control phosphatase ARMT1-like metal-binding" evidence="8">
    <location>
        <begin position="20"/>
        <end position="427"/>
    </location>
</feature>
<reference evidence="9 10" key="1">
    <citation type="submission" date="2016-03" db="EMBL/GenBank/DDBJ databases">
        <authorList>
            <person name="Devillers H."/>
        </authorList>
    </citation>
    <scope>NUCLEOTIDE SEQUENCE [LARGE SCALE GENOMIC DNA]</scope>
    <source>
        <strain evidence="9">CBS 11717</strain>
    </source>
</reference>
<evidence type="ECO:0000256" key="3">
    <source>
        <dbReference type="ARBA" id="ARBA00022723"/>
    </source>
</evidence>
<gene>
    <name evidence="9" type="ORF">LAMI_0D01442G</name>
</gene>
<dbReference type="GO" id="GO:0006974">
    <property type="term" value="P:DNA damage response"/>
    <property type="evidence" value="ECO:0007669"/>
    <property type="project" value="TreeGrafter"/>
</dbReference>
<evidence type="ECO:0000259" key="8">
    <source>
        <dbReference type="Pfam" id="PF01937"/>
    </source>
</evidence>
<keyword evidence="3 7" id="KW-0479">Metal-binding</keyword>
<name>A0A1G4J8P4_9SACH</name>
<evidence type="ECO:0000256" key="2">
    <source>
        <dbReference type="ARBA" id="ARBA00009519"/>
    </source>
</evidence>
<dbReference type="PANTHER" id="PTHR12260">
    <property type="entry name" value="DAMAGE-CONTROL PHOSPHATASE ARMT1"/>
    <property type="match status" value="1"/>
</dbReference>
<evidence type="ECO:0000313" key="10">
    <source>
        <dbReference type="Proteomes" id="UP000191024"/>
    </source>
</evidence>
<dbReference type="OrthoDB" id="541375at2759"/>
<accession>A0A1G4J8P4</accession>
<dbReference type="GO" id="GO:0005634">
    <property type="term" value="C:nucleus"/>
    <property type="evidence" value="ECO:0007669"/>
    <property type="project" value="TreeGrafter"/>
</dbReference>
<comment type="catalytic activity">
    <reaction evidence="6 7">
        <text>beta-D-fructose 6-phosphate = dihydroxyacetone + D-glyceraldehyde 3-phosphate</text>
        <dbReference type="Rhea" id="RHEA:28002"/>
        <dbReference type="ChEBI" id="CHEBI:16016"/>
        <dbReference type="ChEBI" id="CHEBI:57634"/>
        <dbReference type="ChEBI" id="CHEBI:59776"/>
    </reaction>
</comment>
<keyword evidence="4 7" id="KW-0378">Hydrolase</keyword>
<dbReference type="PANTHER" id="PTHR12260:SF6">
    <property type="entry name" value="DAMAGE-CONTROL PHOSPHATASE ARMT1"/>
    <property type="match status" value="1"/>
</dbReference>
<evidence type="ECO:0000256" key="5">
    <source>
        <dbReference type="ARBA" id="ARBA00023211"/>
    </source>
</evidence>
<proteinExistence type="inferred from homology"/>
<protein>
    <recommendedName>
        <fullName evidence="7">Sugar phosphate phosphatase</fullName>
        <ecNumber evidence="7">3.1.3.-</ecNumber>
    </recommendedName>
</protein>
<evidence type="ECO:0000256" key="7">
    <source>
        <dbReference type="RuleBase" id="RU367030"/>
    </source>
</evidence>
<dbReference type="Proteomes" id="UP000191024">
    <property type="component" value="Chromosome D"/>
</dbReference>
<dbReference type="InterPro" id="IPR039763">
    <property type="entry name" value="ARMT1"/>
</dbReference>
<comment type="catalytic activity">
    <reaction evidence="1 7">
        <text>beta-D-fructose 1-phosphate + H2O = D-fructose + phosphate</text>
        <dbReference type="Rhea" id="RHEA:35603"/>
        <dbReference type="ChEBI" id="CHEBI:15377"/>
        <dbReference type="ChEBI" id="CHEBI:37721"/>
        <dbReference type="ChEBI" id="CHEBI:43474"/>
        <dbReference type="ChEBI" id="CHEBI:138881"/>
    </reaction>
</comment>
<comment type="function">
    <text evidence="7">Metal-dependent phosphatase that shows phosphatase activity against several substrates, including fructose-1-phosphate and fructose-6-phosphate. Its preference for fructose-1-phosphate, a strong glycating agent that causes DNA damage rather than a canonical yeast metabolite, suggests a damage-control function in hexose phosphate metabolism.</text>
</comment>
<comment type="similarity">
    <text evidence="2 7">Belongs to the damage-control phosphatase family. Sugar phosphate phosphatase III subfamily.</text>
</comment>
<dbReference type="InterPro" id="IPR002791">
    <property type="entry name" value="ARMT1-like_metal-bd"/>
</dbReference>
<dbReference type="GO" id="GO:0046872">
    <property type="term" value="F:metal ion binding"/>
    <property type="evidence" value="ECO:0007669"/>
    <property type="project" value="UniProtKB-UniRule"/>
</dbReference>
<dbReference type="Gene3D" id="1.20.930.60">
    <property type="match status" value="1"/>
</dbReference>
<dbReference type="EMBL" id="LT598463">
    <property type="protein sequence ID" value="SCU86310.1"/>
    <property type="molecule type" value="Genomic_DNA"/>
</dbReference>
<dbReference type="AlphaFoldDB" id="A0A1G4J8P4"/>
<dbReference type="InterPro" id="IPR036075">
    <property type="entry name" value="ARMT-1-like_metal-bd_sf"/>
</dbReference>
<comment type="domain">
    <text evidence="7">Subfamily III proteins have a conserved RTxK motif about 40-50 residues from the C-terminus; the threonine may be replaced by serine or cysteine.</text>
</comment>